<reference evidence="3 4" key="1">
    <citation type="submission" date="2019-07" db="EMBL/GenBank/DDBJ databases">
        <title>Aquicoccus porphyridii gen. nov., sp. nov., isolated from a small marine red alga, Porphyridium marinum.</title>
        <authorList>
            <person name="Liu L."/>
        </authorList>
    </citation>
    <scope>NUCLEOTIDE SEQUENCE [LARGE SCALE GENOMIC DNA]</scope>
    <source>
        <strain evidence="3 4">L1 8-17</strain>
    </source>
</reference>
<dbReference type="Pfam" id="PF13801">
    <property type="entry name" value="Metal_resist"/>
    <property type="match status" value="1"/>
</dbReference>
<feature type="transmembrane region" description="Helical" evidence="2">
    <location>
        <begin position="20"/>
        <end position="43"/>
    </location>
</feature>
<keyword evidence="2" id="KW-0812">Transmembrane</keyword>
<evidence type="ECO:0000256" key="2">
    <source>
        <dbReference type="SAM" id="Phobius"/>
    </source>
</evidence>
<feature type="compositionally biased region" description="Basic and acidic residues" evidence="1">
    <location>
        <begin position="163"/>
        <end position="174"/>
    </location>
</feature>
<evidence type="ECO:0000313" key="3">
    <source>
        <dbReference type="EMBL" id="KAA0910103.1"/>
    </source>
</evidence>
<protein>
    <submittedName>
        <fullName evidence="3">Periplasmic heavy metal sensor</fullName>
    </submittedName>
</protein>
<sequence>MNTTPNGQAPRPGRKLRIVLFASLALNLLVVGLMVGVMAAHGFGKDSRPPRMDQVGGPMARALSDEDRRALGRAMHEAYRDRRPDRATIRAEFEQLIAALERTPYEPEVVRASVERQMQAVAEGVRLGRELLLERLESMSDAERAAYAKRLREALERKRKPGHDKSGRRWHSER</sequence>
<dbReference type="AlphaFoldDB" id="A0A5A9YYU4"/>
<comment type="caution">
    <text evidence="3">The sequence shown here is derived from an EMBL/GenBank/DDBJ whole genome shotgun (WGS) entry which is preliminary data.</text>
</comment>
<dbReference type="RefSeq" id="WP_111365824.1">
    <property type="nucleotide sequence ID" value="NZ_VINQ01000019.1"/>
</dbReference>
<dbReference type="Proteomes" id="UP000325291">
    <property type="component" value="Unassembled WGS sequence"/>
</dbReference>
<dbReference type="InterPro" id="IPR025961">
    <property type="entry name" value="Metal_resist"/>
</dbReference>
<proteinExistence type="predicted"/>
<evidence type="ECO:0000256" key="1">
    <source>
        <dbReference type="SAM" id="MobiDB-lite"/>
    </source>
</evidence>
<accession>A0A5A9YYU4</accession>
<keyword evidence="4" id="KW-1185">Reference proteome</keyword>
<dbReference type="EMBL" id="VINQ01000019">
    <property type="protein sequence ID" value="KAA0910103.1"/>
    <property type="molecule type" value="Genomic_DNA"/>
</dbReference>
<name>A0A5A9YYU4_9RHOB</name>
<evidence type="ECO:0000313" key="4">
    <source>
        <dbReference type="Proteomes" id="UP000325291"/>
    </source>
</evidence>
<gene>
    <name evidence="3" type="ORF">FLO80_18495</name>
</gene>
<keyword evidence="2" id="KW-1133">Transmembrane helix</keyword>
<organism evidence="3 4">
    <name type="scientific">Aquicoccus porphyridii</name>
    <dbReference type="NCBI Taxonomy" id="1852029"/>
    <lineage>
        <taxon>Bacteria</taxon>
        <taxon>Pseudomonadati</taxon>
        <taxon>Pseudomonadota</taxon>
        <taxon>Alphaproteobacteria</taxon>
        <taxon>Rhodobacterales</taxon>
        <taxon>Paracoccaceae</taxon>
        <taxon>Aquicoccus</taxon>
    </lineage>
</organism>
<feature type="region of interest" description="Disordered" evidence="1">
    <location>
        <begin position="153"/>
        <end position="174"/>
    </location>
</feature>
<keyword evidence="2" id="KW-0472">Membrane</keyword>